<dbReference type="Proteomes" id="UP000198251">
    <property type="component" value="Chromosome I"/>
</dbReference>
<dbReference type="PANTHER" id="PTHR12128">
    <property type="entry name" value="DIHYDRODIPICOLINATE SYNTHASE"/>
    <property type="match status" value="1"/>
</dbReference>
<dbReference type="PRINTS" id="PR00146">
    <property type="entry name" value="DHPICSNTHASE"/>
</dbReference>
<keyword evidence="2 3" id="KW-0456">Lyase</keyword>
<dbReference type="InterPro" id="IPR013785">
    <property type="entry name" value="Aldolase_TIM"/>
</dbReference>
<evidence type="ECO:0000256" key="2">
    <source>
        <dbReference type="ARBA" id="ARBA00023239"/>
    </source>
</evidence>
<protein>
    <submittedName>
        <fullName evidence="6">4-hydroxy-tetrahydrodipicolinate synthase</fullName>
    </submittedName>
</protein>
<evidence type="ECO:0000256" key="1">
    <source>
        <dbReference type="ARBA" id="ARBA00007592"/>
    </source>
</evidence>
<gene>
    <name evidence="6" type="ORF">GA0070610_2576</name>
</gene>
<evidence type="ECO:0000256" key="5">
    <source>
        <dbReference type="PIRSR" id="PIRSR001365-2"/>
    </source>
</evidence>
<evidence type="ECO:0000256" key="3">
    <source>
        <dbReference type="PIRNR" id="PIRNR001365"/>
    </source>
</evidence>
<dbReference type="SUPFAM" id="SSF51569">
    <property type="entry name" value="Aldolase"/>
    <property type="match status" value="1"/>
</dbReference>
<sequence length="306" mass="33111">MDRDSVDWFGYLPAVTTPFTATGELDLAAWRGQLDWLAAERMHGLIVGGTTGEWFSLSEQERAALFRAAADRVGDRLTVLGGCNAYTPAEAIRHAEAARDAGLHGILLTPPPYVVPTRAEVVAFYRAVSEAVDIPLCVYNWPRGTGVDLDADLLLELSALDTVVAVKNSTPDFGGFVRGLVALRHRVRYFGIPTNEVGIELMTTIGGDGLMGAGAVLGADHPDFFRALRAGDLDRARVLGARDRVIMEDWFGPDYGARFGNAQAIMKYALTLRGVPAGHVRAPLLPLTPAEQDRVRATMTQLDLLP</sequence>
<dbReference type="GeneID" id="95802379"/>
<dbReference type="CDD" id="cd00408">
    <property type="entry name" value="DHDPS-like"/>
    <property type="match status" value="1"/>
</dbReference>
<dbReference type="EMBL" id="LT607733">
    <property type="protein sequence ID" value="SCG16315.1"/>
    <property type="molecule type" value="Genomic_DNA"/>
</dbReference>
<proteinExistence type="inferred from homology"/>
<keyword evidence="7" id="KW-1185">Reference proteome</keyword>
<dbReference type="Pfam" id="PF00701">
    <property type="entry name" value="DHDPS"/>
    <property type="match status" value="1"/>
</dbReference>
<dbReference type="PIRSF" id="PIRSF001365">
    <property type="entry name" value="DHDPS"/>
    <property type="match status" value="1"/>
</dbReference>
<dbReference type="Gene3D" id="3.20.20.70">
    <property type="entry name" value="Aldolase class I"/>
    <property type="match status" value="1"/>
</dbReference>
<evidence type="ECO:0000256" key="4">
    <source>
        <dbReference type="PIRSR" id="PIRSR001365-1"/>
    </source>
</evidence>
<dbReference type="SMART" id="SM01130">
    <property type="entry name" value="DHDPS"/>
    <property type="match status" value="1"/>
</dbReference>
<dbReference type="PANTHER" id="PTHR12128:SF66">
    <property type="entry name" value="4-HYDROXY-2-OXOGLUTARATE ALDOLASE, MITOCHONDRIAL"/>
    <property type="match status" value="1"/>
</dbReference>
<accession>A0A1C5G8T0</accession>
<evidence type="ECO:0000313" key="6">
    <source>
        <dbReference type="EMBL" id="SCG16315.1"/>
    </source>
</evidence>
<evidence type="ECO:0000313" key="7">
    <source>
        <dbReference type="Proteomes" id="UP000198251"/>
    </source>
</evidence>
<feature type="binding site" evidence="5">
    <location>
        <position position="211"/>
    </location>
    <ligand>
        <name>pyruvate</name>
        <dbReference type="ChEBI" id="CHEBI:15361"/>
    </ligand>
</feature>
<dbReference type="AlphaFoldDB" id="A0A1C5G8T0"/>
<dbReference type="InterPro" id="IPR002220">
    <property type="entry name" value="DapA-like"/>
</dbReference>
<feature type="active site" description="Schiff-base intermediate with substrate" evidence="4">
    <location>
        <position position="167"/>
    </location>
</feature>
<organism evidence="6 7">
    <name type="scientific">Micromonospora echinofusca</name>
    <dbReference type="NCBI Taxonomy" id="47858"/>
    <lineage>
        <taxon>Bacteria</taxon>
        <taxon>Bacillati</taxon>
        <taxon>Actinomycetota</taxon>
        <taxon>Actinomycetes</taxon>
        <taxon>Micromonosporales</taxon>
        <taxon>Micromonosporaceae</taxon>
        <taxon>Micromonospora</taxon>
    </lineage>
</organism>
<reference evidence="6 7" key="1">
    <citation type="submission" date="2016-06" db="EMBL/GenBank/DDBJ databases">
        <authorList>
            <person name="Kjaerup R.B."/>
            <person name="Dalgaard T.S."/>
            <person name="Juul-Madsen H.R."/>
        </authorList>
    </citation>
    <scope>NUCLEOTIDE SEQUENCE [LARGE SCALE GENOMIC DNA]</scope>
    <source>
        <strain evidence="6 7">DSM 43913</strain>
    </source>
</reference>
<comment type="similarity">
    <text evidence="1 3">Belongs to the DapA family.</text>
</comment>
<feature type="active site" description="Proton donor/acceptor" evidence="4">
    <location>
        <position position="139"/>
    </location>
</feature>
<feature type="binding site" evidence="5">
    <location>
        <position position="51"/>
    </location>
    <ligand>
        <name>pyruvate</name>
        <dbReference type="ChEBI" id="CHEBI:15361"/>
    </ligand>
</feature>
<dbReference type="GO" id="GO:0008840">
    <property type="term" value="F:4-hydroxy-tetrahydrodipicolinate synthase activity"/>
    <property type="evidence" value="ECO:0007669"/>
    <property type="project" value="TreeGrafter"/>
</dbReference>
<dbReference type="RefSeq" id="WP_089000225.1">
    <property type="nucleotide sequence ID" value="NZ_LT607733.1"/>
</dbReference>
<name>A0A1C5G8T0_MICEH</name>